<dbReference type="STRING" id="446470.Snas_4193"/>
<dbReference type="EMBL" id="CP001778">
    <property type="protein sequence ID" value="ADD43843.1"/>
    <property type="molecule type" value="Genomic_DNA"/>
</dbReference>
<organism evidence="2 3">
    <name type="scientific">Stackebrandtia nassauensis (strain DSM 44728 / CIP 108903 / NRRL B-16338 / NBRC 102104 / LLR-40K-21)</name>
    <dbReference type="NCBI Taxonomy" id="446470"/>
    <lineage>
        <taxon>Bacteria</taxon>
        <taxon>Bacillati</taxon>
        <taxon>Actinomycetota</taxon>
        <taxon>Actinomycetes</taxon>
        <taxon>Glycomycetales</taxon>
        <taxon>Glycomycetaceae</taxon>
        <taxon>Stackebrandtia</taxon>
    </lineage>
</organism>
<dbReference type="HOGENOM" id="CLU_775921_0_0_11"/>
<evidence type="ECO:0000256" key="1">
    <source>
        <dbReference type="SAM" id="MobiDB-lite"/>
    </source>
</evidence>
<gene>
    <name evidence="2" type="ordered locus">Snas_4193</name>
</gene>
<reference evidence="2 3" key="1">
    <citation type="journal article" date="2009" name="Stand. Genomic Sci.">
        <title>Complete genome sequence of Stackebrandtia nassauensis type strain (LLR-40K-21).</title>
        <authorList>
            <person name="Munk C."/>
            <person name="Lapidus A."/>
            <person name="Copeland A."/>
            <person name="Jando M."/>
            <person name="Mayilraj S."/>
            <person name="Glavina Del Rio T."/>
            <person name="Nolan M."/>
            <person name="Chen F."/>
            <person name="Lucas S."/>
            <person name="Tice H."/>
            <person name="Cheng J.F."/>
            <person name="Han C."/>
            <person name="Detter J.C."/>
            <person name="Bruce D."/>
            <person name="Goodwin L."/>
            <person name="Chain P."/>
            <person name="Pitluck S."/>
            <person name="Goker M."/>
            <person name="Ovchinikova G."/>
            <person name="Pati A."/>
            <person name="Ivanova N."/>
            <person name="Mavromatis K."/>
            <person name="Chen A."/>
            <person name="Palaniappan K."/>
            <person name="Land M."/>
            <person name="Hauser L."/>
            <person name="Chang Y.J."/>
            <person name="Jeffries C.D."/>
            <person name="Bristow J."/>
            <person name="Eisen J.A."/>
            <person name="Markowitz V."/>
            <person name="Hugenholtz P."/>
            <person name="Kyrpides N.C."/>
            <person name="Klenk H.P."/>
        </authorList>
    </citation>
    <scope>NUCLEOTIDE SEQUENCE [LARGE SCALE GENOMIC DNA]</scope>
    <source>
        <strain evidence="3">DSM 44728 / CIP 108903 / NRRL B-16338 / NBRC 102104 / LLR-40K-21</strain>
    </source>
</reference>
<accession>D3Q2B0</accession>
<dbReference type="Proteomes" id="UP000000844">
    <property type="component" value="Chromosome"/>
</dbReference>
<keyword evidence="3" id="KW-1185">Reference proteome</keyword>
<sequence>MTDNITDEAIIDKAQELHDKAYDKAVYERDEANGVHANQNNPEVLIFNDGPTDDEIREKLSWVVDRFRETLKPFPRDFDPLIDKIKAIEAAFGQEEDSFGDPDLGMIETSANYMAQWEGALSTNFNEKFLGPMPIIAANHGKLASYLRDHAEKMKSIYESGRQDALNIAEKGVEAIDAINDSNGKDLMIALAVLIAAGTLAGPALGVASAPLAVQLANAAVIAGSVLGGPFVEKGEEVPLGGDTVEEVMNNVRDALDASAKRIFEEEGYLLDALKKSEEEVFPQTSGNTDDHTALLPQQPKVFTATGEELTAGLVQFGSEDGTDGGGGDRGSYVGDDPPDNFEGSVFVPPEKKTATG</sequence>
<name>D3Q2B0_STANL</name>
<dbReference type="AlphaFoldDB" id="D3Q2B0"/>
<dbReference type="KEGG" id="sna:Snas_4193"/>
<feature type="region of interest" description="Disordered" evidence="1">
    <location>
        <begin position="316"/>
        <end position="357"/>
    </location>
</feature>
<dbReference type="RefSeq" id="WP_013019414.1">
    <property type="nucleotide sequence ID" value="NC_013947.1"/>
</dbReference>
<dbReference type="OrthoDB" id="3281648at2"/>
<dbReference type="eggNOG" id="ENOG50333S1">
    <property type="taxonomic scope" value="Bacteria"/>
</dbReference>
<evidence type="ECO:0000313" key="2">
    <source>
        <dbReference type="EMBL" id="ADD43843.1"/>
    </source>
</evidence>
<proteinExistence type="predicted"/>
<protein>
    <submittedName>
        <fullName evidence="2">Uncharacterized protein</fullName>
    </submittedName>
</protein>
<evidence type="ECO:0000313" key="3">
    <source>
        <dbReference type="Proteomes" id="UP000000844"/>
    </source>
</evidence>